<keyword evidence="2" id="KW-1185">Reference proteome</keyword>
<accession>A0A9E7H5X7</accession>
<dbReference type="Proteomes" id="UP001055439">
    <property type="component" value="Chromosome 8"/>
</dbReference>
<gene>
    <name evidence="1" type="ORF">MUK42_24826</name>
</gene>
<name>A0A9E7H5X7_9LILI</name>
<proteinExistence type="predicted"/>
<reference evidence="1" key="1">
    <citation type="submission" date="2022-05" db="EMBL/GenBank/DDBJ databases">
        <title>The Musa troglodytarum L. genome provides insights into the mechanism of non-climacteric behaviour and enrichment of carotenoids.</title>
        <authorList>
            <person name="Wang J."/>
        </authorList>
    </citation>
    <scope>NUCLEOTIDE SEQUENCE</scope>
    <source>
        <tissue evidence="1">Leaf</tissue>
    </source>
</reference>
<dbReference type="AlphaFoldDB" id="A0A9E7H5X7"/>
<evidence type="ECO:0000313" key="1">
    <source>
        <dbReference type="EMBL" id="URE24234.1"/>
    </source>
</evidence>
<protein>
    <submittedName>
        <fullName evidence="1">Uncharacterized protein</fullName>
    </submittedName>
</protein>
<organism evidence="1 2">
    <name type="scientific">Musa troglodytarum</name>
    <name type="common">fe'i banana</name>
    <dbReference type="NCBI Taxonomy" id="320322"/>
    <lineage>
        <taxon>Eukaryota</taxon>
        <taxon>Viridiplantae</taxon>
        <taxon>Streptophyta</taxon>
        <taxon>Embryophyta</taxon>
        <taxon>Tracheophyta</taxon>
        <taxon>Spermatophyta</taxon>
        <taxon>Magnoliopsida</taxon>
        <taxon>Liliopsida</taxon>
        <taxon>Zingiberales</taxon>
        <taxon>Musaceae</taxon>
        <taxon>Musa</taxon>
    </lineage>
</organism>
<dbReference type="EMBL" id="CP097510">
    <property type="protein sequence ID" value="URE24234.1"/>
    <property type="molecule type" value="Genomic_DNA"/>
</dbReference>
<sequence length="93" mass="9980">MSLLGSATSQALNASTNFKPRTAVPASHLFASSPTLVPPTAIKSAQVWILEVPGNRQLRESLKEHNRRFAVPTNNAGSFSTGRGLYLIGTWTS</sequence>
<evidence type="ECO:0000313" key="2">
    <source>
        <dbReference type="Proteomes" id="UP001055439"/>
    </source>
</evidence>